<sequence length="248" mass="25039">MTPDRESTDRAQSAVVGVAVLLAITVVGIGALTAAAGAVVEEGAAAAATARVADGVDDALDAGTVGETETTVRLSDGTLRTADRTVRVLNGSGVVRSVSAGAVVYESGGRRVSAVAGAVTTDPIGRSGGSSMSAPPSVAAANGTLYVGVPALNASGTDAVSARGAALPVTLRTAPTHERRVLPADRYRVAVETTAPDAWERGFRQRGATTSRRDFDGDGVPSVVAAFPGERTVHLVVHDLRLRMEVGA</sequence>
<feature type="transmembrane region" description="Helical" evidence="1">
    <location>
        <begin position="12"/>
        <end position="32"/>
    </location>
</feature>
<dbReference type="RefSeq" id="WP_310927485.1">
    <property type="nucleotide sequence ID" value="NZ_JAMQOQ010000001.1"/>
</dbReference>
<evidence type="ECO:0000313" key="3">
    <source>
        <dbReference type="Proteomes" id="UP001254813"/>
    </source>
</evidence>
<dbReference type="Proteomes" id="UP001254813">
    <property type="component" value="Unassembled WGS sequence"/>
</dbReference>
<protein>
    <submittedName>
        <fullName evidence="2">Flagellin-like protein</fullName>
    </submittedName>
</protein>
<comment type="caution">
    <text evidence="2">The sequence shown here is derived from an EMBL/GenBank/DDBJ whole genome shotgun (WGS) entry which is preliminary data.</text>
</comment>
<organism evidence="2 3">
    <name type="scientific">Halogeometricum luteum</name>
    <dbReference type="NCBI Taxonomy" id="2950537"/>
    <lineage>
        <taxon>Archaea</taxon>
        <taxon>Methanobacteriati</taxon>
        <taxon>Methanobacteriota</taxon>
        <taxon>Stenosarchaea group</taxon>
        <taxon>Halobacteria</taxon>
        <taxon>Halobacteriales</taxon>
        <taxon>Haloferacaceae</taxon>
        <taxon>Halogeometricum</taxon>
    </lineage>
</organism>
<keyword evidence="1" id="KW-0472">Membrane</keyword>
<name>A0ABU2FYT4_9EURY</name>
<reference evidence="2 3" key="1">
    <citation type="submission" date="2022-06" db="EMBL/GenBank/DDBJ databases">
        <title>Halogeometricum sp. a new haloarchaeum isolate from saline soil.</title>
        <authorList>
            <person name="Strakova D."/>
            <person name="Galisteo C."/>
            <person name="Sanchez-Porro C."/>
            <person name="Ventosa A."/>
        </authorList>
    </citation>
    <scope>NUCLEOTIDE SEQUENCE [LARGE SCALE GENOMIC DNA]</scope>
    <source>
        <strain evidence="3">S3BR25-2</strain>
    </source>
</reference>
<gene>
    <name evidence="2" type="ORF">NDI79_05740</name>
</gene>
<dbReference type="EMBL" id="JAMQOQ010000001">
    <property type="protein sequence ID" value="MDS0293675.1"/>
    <property type="molecule type" value="Genomic_DNA"/>
</dbReference>
<keyword evidence="1" id="KW-0812">Transmembrane</keyword>
<dbReference type="InterPro" id="IPR055713">
    <property type="entry name" value="DUF7289"/>
</dbReference>
<evidence type="ECO:0000313" key="2">
    <source>
        <dbReference type="EMBL" id="MDS0293675.1"/>
    </source>
</evidence>
<accession>A0ABU2FYT4</accession>
<keyword evidence="1" id="KW-1133">Transmembrane helix</keyword>
<dbReference type="Pfam" id="PF23960">
    <property type="entry name" value="DUF7289"/>
    <property type="match status" value="1"/>
</dbReference>
<evidence type="ECO:0000256" key="1">
    <source>
        <dbReference type="SAM" id="Phobius"/>
    </source>
</evidence>
<proteinExistence type="predicted"/>
<keyword evidence="3" id="KW-1185">Reference proteome</keyword>